<evidence type="ECO:0000313" key="1">
    <source>
        <dbReference type="EMBL" id="PMD44871.1"/>
    </source>
</evidence>
<name>A0A2J6S283_HYAVF</name>
<gene>
    <name evidence="1" type="ORF">L207DRAFT_577825</name>
</gene>
<accession>A0A2J6S283</accession>
<dbReference type="InterPro" id="IPR036770">
    <property type="entry name" value="Ankyrin_rpt-contain_sf"/>
</dbReference>
<dbReference type="SUPFAM" id="SSF48403">
    <property type="entry name" value="Ankyrin repeat"/>
    <property type="match status" value="1"/>
</dbReference>
<dbReference type="EMBL" id="KZ613940">
    <property type="protein sequence ID" value="PMD44871.1"/>
    <property type="molecule type" value="Genomic_DNA"/>
</dbReference>
<sequence>MNAHGTPILKTLLEFIADFYGRDPEEMTAIYHVARSKTPDYALMLLEHNADIHAVGICHAERGFLAPKDSPPESPIQLKVQLYTYD</sequence>
<keyword evidence="2" id="KW-1185">Reference proteome</keyword>
<organism evidence="1 2">
    <name type="scientific">Hyaloscypha variabilis (strain UAMH 11265 / GT02V1 / F)</name>
    <name type="common">Meliniomyces variabilis</name>
    <dbReference type="NCBI Taxonomy" id="1149755"/>
    <lineage>
        <taxon>Eukaryota</taxon>
        <taxon>Fungi</taxon>
        <taxon>Dikarya</taxon>
        <taxon>Ascomycota</taxon>
        <taxon>Pezizomycotina</taxon>
        <taxon>Leotiomycetes</taxon>
        <taxon>Helotiales</taxon>
        <taxon>Hyaloscyphaceae</taxon>
        <taxon>Hyaloscypha</taxon>
        <taxon>Hyaloscypha variabilis</taxon>
    </lineage>
</organism>
<protein>
    <submittedName>
        <fullName evidence="1">Uncharacterized protein</fullName>
    </submittedName>
</protein>
<dbReference type="Gene3D" id="1.25.40.20">
    <property type="entry name" value="Ankyrin repeat-containing domain"/>
    <property type="match status" value="1"/>
</dbReference>
<proteinExistence type="predicted"/>
<reference evidence="1 2" key="1">
    <citation type="submission" date="2016-04" db="EMBL/GenBank/DDBJ databases">
        <title>A degradative enzymes factory behind the ericoid mycorrhizal symbiosis.</title>
        <authorList>
            <consortium name="DOE Joint Genome Institute"/>
            <person name="Martino E."/>
            <person name="Morin E."/>
            <person name="Grelet G."/>
            <person name="Kuo A."/>
            <person name="Kohler A."/>
            <person name="Daghino S."/>
            <person name="Barry K."/>
            <person name="Choi C."/>
            <person name="Cichocki N."/>
            <person name="Clum A."/>
            <person name="Copeland A."/>
            <person name="Hainaut M."/>
            <person name="Haridas S."/>
            <person name="Labutti K."/>
            <person name="Lindquist E."/>
            <person name="Lipzen A."/>
            <person name="Khouja H.-R."/>
            <person name="Murat C."/>
            <person name="Ohm R."/>
            <person name="Olson A."/>
            <person name="Spatafora J."/>
            <person name="Veneault-Fourrey C."/>
            <person name="Henrissat B."/>
            <person name="Grigoriev I."/>
            <person name="Martin F."/>
            <person name="Perotto S."/>
        </authorList>
    </citation>
    <scope>NUCLEOTIDE SEQUENCE [LARGE SCALE GENOMIC DNA]</scope>
    <source>
        <strain evidence="1 2">F</strain>
    </source>
</reference>
<dbReference type="Proteomes" id="UP000235786">
    <property type="component" value="Unassembled WGS sequence"/>
</dbReference>
<evidence type="ECO:0000313" key="2">
    <source>
        <dbReference type="Proteomes" id="UP000235786"/>
    </source>
</evidence>
<dbReference type="AlphaFoldDB" id="A0A2J6S283"/>